<reference evidence="1 2" key="1">
    <citation type="journal article" date="2018" name="PLoS Genet.">
        <title>Population sequencing reveals clonal diversity and ancestral inbreeding in the grapevine cultivar Chardonnay.</title>
        <authorList>
            <person name="Roach M.J."/>
            <person name="Johnson D.L."/>
            <person name="Bohlmann J."/>
            <person name="van Vuuren H.J."/>
            <person name="Jones S.J."/>
            <person name="Pretorius I.S."/>
            <person name="Schmidt S.A."/>
            <person name="Borneman A.R."/>
        </authorList>
    </citation>
    <scope>NUCLEOTIDE SEQUENCE [LARGE SCALE GENOMIC DNA]</scope>
    <source>
        <strain evidence="2">cv. Chardonnay</strain>
        <tissue evidence="1">Leaf</tissue>
    </source>
</reference>
<accession>A0A438G5A1</accession>
<proteinExistence type="predicted"/>
<protein>
    <submittedName>
        <fullName evidence="1">Uncharacterized protein</fullName>
    </submittedName>
</protein>
<organism evidence="1 2">
    <name type="scientific">Vitis vinifera</name>
    <name type="common">Grape</name>
    <dbReference type="NCBI Taxonomy" id="29760"/>
    <lineage>
        <taxon>Eukaryota</taxon>
        <taxon>Viridiplantae</taxon>
        <taxon>Streptophyta</taxon>
        <taxon>Embryophyta</taxon>
        <taxon>Tracheophyta</taxon>
        <taxon>Spermatophyta</taxon>
        <taxon>Magnoliopsida</taxon>
        <taxon>eudicotyledons</taxon>
        <taxon>Gunneridae</taxon>
        <taxon>Pentapetalae</taxon>
        <taxon>rosids</taxon>
        <taxon>Vitales</taxon>
        <taxon>Vitaceae</taxon>
        <taxon>Viteae</taxon>
        <taxon>Vitis</taxon>
    </lineage>
</organism>
<dbReference type="AlphaFoldDB" id="A0A438G5A1"/>
<evidence type="ECO:0000313" key="2">
    <source>
        <dbReference type="Proteomes" id="UP000288805"/>
    </source>
</evidence>
<sequence length="133" mass="15224">MGLEFQRSGMTRAATPWARIKGALLARHAFHAQYANWFRPTMDSLGERLQLPTSLCRRWPNSSSSSSPRLAISSPNLTRLTYLNSKEASNITYTPFPWTIAVRDKLESLCRELQRQNKLLMVCFLSSNVSFNR</sequence>
<dbReference type="EMBL" id="QGNW01000586">
    <property type="protein sequence ID" value="RVW67384.1"/>
    <property type="molecule type" value="Genomic_DNA"/>
</dbReference>
<evidence type="ECO:0000313" key="1">
    <source>
        <dbReference type="EMBL" id="RVW67384.1"/>
    </source>
</evidence>
<dbReference type="Proteomes" id="UP000288805">
    <property type="component" value="Unassembled WGS sequence"/>
</dbReference>
<gene>
    <name evidence="1" type="ORF">CK203_061250</name>
</gene>
<comment type="caution">
    <text evidence="1">The sequence shown here is derived from an EMBL/GenBank/DDBJ whole genome shotgun (WGS) entry which is preliminary data.</text>
</comment>
<name>A0A438G5A1_VITVI</name>